<comment type="subcellular location">
    <subcellularLocation>
        <location evidence="1">Membrane</location>
        <topology evidence="1">Multi-pass membrane protein</topology>
    </subcellularLocation>
</comment>
<dbReference type="PANTHER" id="PTHR16189">
    <property type="entry name" value="TRANSMEMBRANE PROTEIN 104-RELATED"/>
    <property type="match status" value="1"/>
</dbReference>
<keyword evidence="5" id="KW-0325">Glycoprotein</keyword>
<gene>
    <name evidence="10" type="primary">LOC113470782</name>
</gene>
<keyword evidence="2 7" id="KW-0812">Transmembrane</keyword>
<proteinExistence type="inferred from homology"/>
<feature type="transmembrane region" description="Helical" evidence="7">
    <location>
        <begin position="18"/>
        <end position="35"/>
    </location>
</feature>
<dbReference type="PaxDb" id="121845-A0A3Q0JA00"/>
<dbReference type="Pfam" id="PF01490">
    <property type="entry name" value="Aa_trans"/>
    <property type="match status" value="1"/>
</dbReference>
<dbReference type="InterPro" id="IPR013057">
    <property type="entry name" value="AA_transpt_TM"/>
</dbReference>
<dbReference type="AlphaFoldDB" id="A0A3Q0JA00"/>
<reference evidence="10" key="1">
    <citation type="submission" date="2025-08" db="UniProtKB">
        <authorList>
            <consortium name="RefSeq"/>
        </authorList>
    </citation>
    <scope>IDENTIFICATION</scope>
</reference>
<sequence length="57" mass="6367">MMEDAEFTIVNKYSTPTGLIYIFNLVIGTGALTLPKAVHETGWLLGSIFLVLICFFR</sequence>
<organism evidence="9 10">
    <name type="scientific">Diaphorina citri</name>
    <name type="common">Asian citrus psyllid</name>
    <dbReference type="NCBI Taxonomy" id="121845"/>
    <lineage>
        <taxon>Eukaryota</taxon>
        <taxon>Metazoa</taxon>
        <taxon>Ecdysozoa</taxon>
        <taxon>Arthropoda</taxon>
        <taxon>Hexapoda</taxon>
        <taxon>Insecta</taxon>
        <taxon>Pterygota</taxon>
        <taxon>Neoptera</taxon>
        <taxon>Paraneoptera</taxon>
        <taxon>Hemiptera</taxon>
        <taxon>Sternorrhyncha</taxon>
        <taxon>Psylloidea</taxon>
        <taxon>Psyllidae</taxon>
        <taxon>Diaphorininae</taxon>
        <taxon>Diaphorina</taxon>
    </lineage>
</organism>
<evidence type="ECO:0000259" key="8">
    <source>
        <dbReference type="Pfam" id="PF01490"/>
    </source>
</evidence>
<dbReference type="GO" id="GO:0016020">
    <property type="term" value="C:membrane"/>
    <property type="evidence" value="ECO:0007669"/>
    <property type="project" value="UniProtKB-SubCell"/>
</dbReference>
<protein>
    <submittedName>
        <fullName evidence="10">Transmembrane protein 104-like</fullName>
    </submittedName>
</protein>
<comment type="similarity">
    <text evidence="6">Belongs to the TMEM104 family.</text>
</comment>
<evidence type="ECO:0000256" key="7">
    <source>
        <dbReference type="SAM" id="Phobius"/>
    </source>
</evidence>
<keyword evidence="3 7" id="KW-1133">Transmembrane helix</keyword>
<evidence type="ECO:0000313" key="10">
    <source>
        <dbReference type="RefSeq" id="XP_026685279.1"/>
    </source>
</evidence>
<name>A0A3Q0JA00_DIACI</name>
<evidence type="ECO:0000256" key="1">
    <source>
        <dbReference type="ARBA" id="ARBA00004141"/>
    </source>
</evidence>
<evidence type="ECO:0000256" key="2">
    <source>
        <dbReference type="ARBA" id="ARBA00022692"/>
    </source>
</evidence>
<evidence type="ECO:0000313" key="9">
    <source>
        <dbReference type="Proteomes" id="UP000079169"/>
    </source>
</evidence>
<dbReference type="GeneID" id="113470782"/>
<evidence type="ECO:0000256" key="4">
    <source>
        <dbReference type="ARBA" id="ARBA00023136"/>
    </source>
</evidence>
<dbReference type="Proteomes" id="UP000079169">
    <property type="component" value="Unplaced"/>
</dbReference>
<accession>A0A3Q0JA00</accession>
<dbReference type="KEGG" id="dci:113470782"/>
<keyword evidence="4 7" id="KW-0472">Membrane</keyword>
<evidence type="ECO:0000256" key="5">
    <source>
        <dbReference type="ARBA" id="ARBA00023180"/>
    </source>
</evidence>
<keyword evidence="9" id="KW-1185">Reference proteome</keyword>
<feature type="domain" description="Amino acid transporter transmembrane" evidence="8">
    <location>
        <begin position="13"/>
        <end position="55"/>
    </location>
</feature>
<dbReference type="RefSeq" id="XP_026685279.1">
    <property type="nucleotide sequence ID" value="XM_026829478.1"/>
</dbReference>
<evidence type="ECO:0000256" key="6">
    <source>
        <dbReference type="ARBA" id="ARBA00038166"/>
    </source>
</evidence>
<dbReference type="PANTHER" id="PTHR16189:SF0">
    <property type="entry name" value="TRANSMEMBRANE PROTEIN 104"/>
    <property type="match status" value="1"/>
</dbReference>
<evidence type="ECO:0000256" key="3">
    <source>
        <dbReference type="ARBA" id="ARBA00022989"/>
    </source>
</evidence>
<feature type="transmembrane region" description="Helical" evidence="7">
    <location>
        <begin position="41"/>
        <end position="56"/>
    </location>
</feature>